<evidence type="ECO:0000313" key="3">
    <source>
        <dbReference type="Proteomes" id="UP000321291"/>
    </source>
</evidence>
<proteinExistence type="predicted"/>
<dbReference type="InterPro" id="IPR027417">
    <property type="entry name" value="P-loop_NTPase"/>
</dbReference>
<protein>
    <submittedName>
        <fullName evidence="2">AAA family ATPase</fullName>
    </submittedName>
</protein>
<dbReference type="AlphaFoldDB" id="A0A5B8VR34"/>
<keyword evidence="3" id="KW-1185">Reference proteome</keyword>
<feature type="domain" description="ATPase" evidence="1">
    <location>
        <begin position="14"/>
        <end position="215"/>
    </location>
</feature>
<dbReference type="InterPro" id="IPR011579">
    <property type="entry name" value="ATPase_dom"/>
</dbReference>
<dbReference type="PANTHER" id="PTHR34704:SF1">
    <property type="entry name" value="ATPASE"/>
    <property type="match status" value="1"/>
</dbReference>
<dbReference type="Gene3D" id="3.40.50.300">
    <property type="entry name" value="P-loop containing nucleotide triphosphate hydrolases"/>
    <property type="match status" value="1"/>
</dbReference>
<name>A0A5B8VR34_9BACT</name>
<dbReference type="OrthoDB" id="9813134at2"/>
<accession>A0A5B8VR34</accession>
<dbReference type="SUPFAM" id="SSF52540">
    <property type="entry name" value="P-loop containing nucleoside triphosphate hydrolases"/>
    <property type="match status" value="1"/>
</dbReference>
<dbReference type="Proteomes" id="UP000321291">
    <property type="component" value="Chromosome"/>
</dbReference>
<evidence type="ECO:0000313" key="2">
    <source>
        <dbReference type="EMBL" id="QEC74114.1"/>
    </source>
</evidence>
<dbReference type="GO" id="GO:0005524">
    <property type="term" value="F:ATP binding"/>
    <property type="evidence" value="ECO:0007669"/>
    <property type="project" value="InterPro"/>
</dbReference>
<gene>
    <name evidence="2" type="ORF">FSB73_23045</name>
</gene>
<dbReference type="PANTHER" id="PTHR34704">
    <property type="entry name" value="ATPASE"/>
    <property type="match status" value="1"/>
</dbReference>
<organism evidence="2 3">
    <name type="scientific">Arachidicoccus ginsenosidivorans</name>
    <dbReference type="NCBI Taxonomy" id="496057"/>
    <lineage>
        <taxon>Bacteria</taxon>
        <taxon>Pseudomonadati</taxon>
        <taxon>Bacteroidota</taxon>
        <taxon>Chitinophagia</taxon>
        <taxon>Chitinophagales</taxon>
        <taxon>Chitinophagaceae</taxon>
        <taxon>Arachidicoccus</taxon>
    </lineage>
</organism>
<sequence>MKKIIGRIKKQELLKEAYDSGVPELIAIFGRRRVGKTFLIRNYFKDHLQFQLVGIKDATLPVQLEQFSSTLGKASGNPKLYRIPEGWPEAFDQLSNFLTPKLMRERCVVFLDEFPWLNTPKSGFLQAFDHWWNSWANDQDNLVVIICGSAASWMIEHVVNNKGGLHNRITRKIRLLPFTLKETEAFLHSKQVNLARYQIVQIYMVVGGIPHYLKDIKKGESVAQAINRICFTKDGLLNGEFKNLYSSLFKDPTRHLSIVRVLAQNNSGLTRKNIIEKTTLSSGGTVTLIFDELIESGFVTPWKPNDKILKKSYINFPMNSPISTSNLWKKMLDLGRKYGKILA</sequence>
<reference evidence="2 3" key="1">
    <citation type="journal article" date="2017" name="Int. J. Syst. Evol. Microbiol.">
        <title>Arachidicoccus ginsenosidivorans sp. nov., with ginsenoside-converting activity isolated from ginseng cultivating soil.</title>
        <authorList>
            <person name="Siddiqi M.Z."/>
            <person name="Aslam Z."/>
            <person name="Im W.T."/>
        </authorList>
    </citation>
    <scope>NUCLEOTIDE SEQUENCE [LARGE SCALE GENOMIC DNA]</scope>
    <source>
        <strain evidence="2 3">Gsoil 809</strain>
    </source>
</reference>
<evidence type="ECO:0000259" key="1">
    <source>
        <dbReference type="Pfam" id="PF01637"/>
    </source>
</evidence>
<dbReference type="EMBL" id="CP042434">
    <property type="protein sequence ID" value="QEC74114.1"/>
    <property type="molecule type" value="Genomic_DNA"/>
</dbReference>
<dbReference type="Pfam" id="PF01637">
    <property type="entry name" value="ATPase_2"/>
    <property type="match status" value="1"/>
</dbReference>
<dbReference type="KEGG" id="agi:FSB73_23045"/>
<dbReference type="RefSeq" id="WP_146787858.1">
    <property type="nucleotide sequence ID" value="NZ_CP042434.1"/>
</dbReference>